<feature type="non-terminal residue" evidence="3">
    <location>
        <position position="1"/>
    </location>
</feature>
<feature type="compositionally biased region" description="Low complexity" evidence="2">
    <location>
        <begin position="994"/>
        <end position="1008"/>
    </location>
</feature>
<evidence type="ECO:0000313" key="4">
    <source>
        <dbReference type="EMBL" id="CAL4802259.1"/>
    </source>
</evidence>
<reference evidence="4 5" key="2">
    <citation type="submission" date="2024-05" db="EMBL/GenBank/DDBJ databases">
        <authorList>
            <person name="Chen Y."/>
            <person name="Shah S."/>
            <person name="Dougan E. K."/>
            <person name="Thang M."/>
            <person name="Chan C."/>
        </authorList>
    </citation>
    <scope>NUCLEOTIDE SEQUENCE [LARGE SCALE GENOMIC DNA]</scope>
</reference>
<feature type="coiled-coil region" evidence="1">
    <location>
        <begin position="910"/>
        <end position="937"/>
    </location>
</feature>
<dbReference type="EMBL" id="CAMXCT030006509">
    <property type="protein sequence ID" value="CAL4802259.1"/>
    <property type="molecule type" value="Genomic_DNA"/>
</dbReference>
<feature type="region of interest" description="Disordered" evidence="2">
    <location>
        <begin position="276"/>
        <end position="374"/>
    </location>
</feature>
<dbReference type="EMBL" id="CAMXCT010006509">
    <property type="protein sequence ID" value="CAI4014947.1"/>
    <property type="molecule type" value="Genomic_DNA"/>
</dbReference>
<sequence>KTGSLVSRSALLPGFTVAPEPESTLANCFAPLRFALLLDLPCGWATSGTSGTLLRSSLAFALWLLAPFCTCLDLELYVVKTFETLGPCTFFLAELFEMNWWMASLDTESCKKYNVAARWALCQYGVVRARCEEFEPDELLGTPADTMVTEDGETVERVAADPFAGLKKLMAALETSVGKTLLDRRGELRAQFYQDLRRSPGEPITAFCTRFRTLASELKREGITLPDGELGWFLKDRMGLDSIRKQLLDTALGAQEGYDLVESEALRLFRDLHTADPLHRRPPDRPPLLQRFLNSSQQSGHSGRTSVPSSGSSHASTFRSFRSASSNSSAKPGGFSKPFQTAPRQAMVAEGVEEDEPEEEELLPADDQTQSAPASLEEVLQAEAEVLASELQQLEDEGSVEPQLLEELENGVEAAAESLVTMREARSRIAEVRKDRGFGKAGTGKGNFKPKLHGNLASAKKATTKCWDCGESGHWGGDPQCRRPGAGLYKPKGKGNLSGPTKHVKMVEALNTEHAIEVVVSGIKPEDAHEVMACSTRSLSLPEVLDYVNESNAAQTQVLSLDKRMIGALDSACNRTCSGNVWLNHYLKSLEKAPKEIKDLIKASPESEVFRFGNGGSKTSFMRYRLPMMVGSSLLTVWVSVVDVPSLGLLLGRDFLDAIGAVLSFSRKMLRADLLDGSLVPLRQIAAGHFALRLAPPTWTLPVLMPYMPSLNMSILSQNKGNKLQTWCILVWWCSLRMMPLRCFWLVRLKLCALQRASDLRQPPLLRLLLTEPYDQMEPESPVNVSRVILLRWKRMWLRLASRAAWHVHGMLLWLLQRPHLRFLPVPYPSVITIDQWLLQSEQMGSNMEFRFRSWPRRWTSKARQNGSFTLSNMIELNGFRSRQGLKMTFLEDPLLMGMMAARQVKGAAAAMRKAALQEAQAQAKKTEERGQKTEAIRQLIGPKGGLPTLKADLLRLAALLHIIVPEKATVEDLKALCRPLVNELKMDSKQPASTVAASGSSSSGLTVEPKAKMKAPPPGMKRPGMDITEREVVQNTHDMRKCSWRTRRSAFKRGQRVEGDRGLNPYKLHQELRPGLSQQIAQAWERHERDRRLVSRSTKEVEAVMDFEWESNLMDFMNETFVTTIDLAHPQLRDPLVQEIFTATQRVTLEAQKRGHLTGDPLSLESGWDFMKALDRRAAYAKVKREKPYFLVLAYPCGPWSPLQRLNPAADLPEKREAHRELIRFALSLARLQLRNGRHFILENPVGSESWSLLEIIKFLEEEEAKLARFDQCRFNLRSADGWLHKKATQVATSSEAVRSHLDQVRCTGDHLHQPVIGGSNHKLKNASQIVGY</sequence>
<organism evidence="3">
    <name type="scientific">Cladocopium goreaui</name>
    <dbReference type="NCBI Taxonomy" id="2562237"/>
    <lineage>
        <taxon>Eukaryota</taxon>
        <taxon>Sar</taxon>
        <taxon>Alveolata</taxon>
        <taxon>Dinophyceae</taxon>
        <taxon>Suessiales</taxon>
        <taxon>Symbiodiniaceae</taxon>
        <taxon>Cladocopium</taxon>
    </lineage>
</organism>
<accession>A0A9P1DQU7</accession>
<feature type="compositionally biased region" description="Acidic residues" evidence="2">
    <location>
        <begin position="351"/>
        <end position="364"/>
    </location>
</feature>
<gene>
    <name evidence="3" type="ORF">C1SCF055_LOCUS39806</name>
</gene>
<protein>
    <submittedName>
        <fullName evidence="3">Uncharacterized protein</fullName>
    </submittedName>
</protein>
<proteinExistence type="predicted"/>
<feature type="region of interest" description="Disordered" evidence="2">
    <location>
        <begin position="988"/>
        <end position="1026"/>
    </location>
</feature>
<evidence type="ECO:0000256" key="1">
    <source>
        <dbReference type="SAM" id="Coils"/>
    </source>
</evidence>
<name>A0A9P1DQU7_9DINO</name>
<comment type="caution">
    <text evidence="3">The sequence shown here is derived from an EMBL/GenBank/DDBJ whole genome shotgun (WGS) entry which is preliminary data.</text>
</comment>
<reference evidence="3" key="1">
    <citation type="submission" date="2022-10" db="EMBL/GenBank/DDBJ databases">
        <authorList>
            <person name="Chen Y."/>
            <person name="Dougan E. K."/>
            <person name="Chan C."/>
            <person name="Rhodes N."/>
            <person name="Thang M."/>
        </authorList>
    </citation>
    <scope>NUCLEOTIDE SEQUENCE</scope>
</reference>
<feature type="compositionally biased region" description="Low complexity" evidence="2">
    <location>
        <begin position="302"/>
        <end position="330"/>
    </location>
</feature>
<evidence type="ECO:0000313" key="3">
    <source>
        <dbReference type="EMBL" id="CAI4014947.1"/>
    </source>
</evidence>
<evidence type="ECO:0000313" key="5">
    <source>
        <dbReference type="Proteomes" id="UP001152797"/>
    </source>
</evidence>
<feature type="coiled-coil region" evidence="1">
    <location>
        <begin position="377"/>
        <end position="425"/>
    </location>
</feature>
<keyword evidence="1" id="KW-0175">Coiled coil</keyword>
<dbReference type="Proteomes" id="UP001152797">
    <property type="component" value="Unassembled WGS sequence"/>
</dbReference>
<keyword evidence="5" id="KW-1185">Reference proteome</keyword>
<dbReference type="EMBL" id="CAMXCT020006509">
    <property type="protein sequence ID" value="CAL1168322.1"/>
    <property type="molecule type" value="Genomic_DNA"/>
</dbReference>
<evidence type="ECO:0000256" key="2">
    <source>
        <dbReference type="SAM" id="MobiDB-lite"/>
    </source>
</evidence>